<dbReference type="GO" id="GO:0043709">
    <property type="term" value="P:cell adhesion involved in single-species biofilm formation"/>
    <property type="evidence" value="ECO:0007669"/>
    <property type="project" value="TreeGrafter"/>
</dbReference>
<dbReference type="Pfam" id="PF00990">
    <property type="entry name" value="GGDEF"/>
    <property type="match status" value="1"/>
</dbReference>
<dbReference type="InterPro" id="IPR050469">
    <property type="entry name" value="Diguanylate_Cyclase"/>
</dbReference>
<gene>
    <name evidence="8" type="ORF">ADINL_2901</name>
</gene>
<evidence type="ECO:0000256" key="4">
    <source>
        <dbReference type="SAM" id="Phobius"/>
    </source>
</evidence>
<accession>A0A063Y124</accession>
<comment type="catalytic activity">
    <reaction evidence="3">
        <text>2 GTP = 3',3'-c-di-GMP + 2 diphosphate</text>
        <dbReference type="Rhea" id="RHEA:24898"/>
        <dbReference type="ChEBI" id="CHEBI:33019"/>
        <dbReference type="ChEBI" id="CHEBI:37565"/>
        <dbReference type="ChEBI" id="CHEBI:58805"/>
        <dbReference type="EC" id="2.7.7.65"/>
    </reaction>
</comment>
<dbReference type="SMART" id="SM00091">
    <property type="entry name" value="PAS"/>
    <property type="match status" value="1"/>
</dbReference>
<dbReference type="GO" id="GO:0052621">
    <property type="term" value="F:diguanylate cyclase activity"/>
    <property type="evidence" value="ECO:0007669"/>
    <property type="project" value="UniProtKB-EC"/>
</dbReference>
<evidence type="ECO:0000256" key="2">
    <source>
        <dbReference type="ARBA" id="ARBA00012528"/>
    </source>
</evidence>
<keyword evidence="4" id="KW-0812">Transmembrane</keyword>
<evidence type="ECO:0000256" key="1">
    <source>
        <dbReference type="ARBA" id="ARBA00001946"/>
    </source>
</evidence>
<feature type="domain" description="PAC" evidence="6">
    <location>
        <begin position="154"/>
        <end position="206"/>
    </location>
</feature>
<protein>
    <recommendedName>
        <fullName evidence="2">diguanylate cyclase</fullName>
        <ecNumber evidence="2">2.7.7.65</ecNumber>
    </recommendedName>
</protein>
<sequence>MGGCSLVAGLVFIGMDLLGHYWVLRRPDLAIPISLFKGVGFVCITILLLYWVLRPWKKDLQASQLRDSHQRQQLRELDQFRELVIDNAMVWINVLDPQWRITLWNKAAEQISGYRRDEVLDNPAIWEWLYPDPDYRASIGAKVTEILEHDTMVEGFETRIRCKQGEEKIIAWNSRRFFGEDGTLMGSIAIGQDITARKLAEMELERLATHDSLTGLYNRHELMRRMQDDVARAERFQHPLCLLLIDIDHFKQINDRFGHQAGDRVLNRFGALLKEATRHVDYAGRYGGEELVIVLPETDLQEGFEIAERLRNRIESERWSQAGSDIGTITISIGVVAYPDLDGGVDELFLAADLALYRAKNGGRNQVCIAA</sequence>
<comment type="cofactor">
    <cofactor evidence="1">
        <name>Mg(2+)</name>
        <dbReference type="ChEBI" id="CHEBI:18420"/>
    </cofactor>
</comment>
<reference evidence="8 9" key="1">
    <citation type="journal article" date="2005" name="Int. J. Syst. Evol. Microbiol.">
        <title>Nitrincola lacisaponensis gen. nov., sp. nov., a novel alkaliphilic bacterium isolated from an alkaline, saline lake.</title>
        <authorList>
            <person name="Dimitriu P.A."/>
            <person name="Shukla S.K."/>
            <person name="Conradt J."/>
            <person name="Marquez M.C."/>
            <person name="Ventosa A."/>
            <person name="Maglia A."/>
            <person name="Peyton B.M."/>
            <person name="Pinkart H.C."/>
            <person name="Mormile M.R."/>
        </authorList>
    </citation>
    <scope>NUCLEOTIDE SEQUENCE [LARGE SCALE GENOMIC DNA]</scope>
    <source>
        <strain evidence="8 9">4CA</strain>
    </source>
</reference>
<feature type="transmembrane region" description="Helical" evidence="4">
    <location>
        <begin position="6"/>
        <end position="23"/>
    </location>
</feature>
<feature type="domain" description="GGDEF" evidence="7">
    <location>
        <begin position="238"/>
        <end position="371"/>
    </location>
</feature>
<feature type="domain" description="PAS" evidence="5">
    <location>
        <begin position="84"/>
        <end position="132"/>
    </location>
</feature>
<dbReference type="InterPro" id="IPR000160">
    <property type="entry name" value="GGDEF_dom"/>
</dbReference>
<evidence type="ECO:0000259" key="5">
    <source>
        <dbReference type="PROSITE" id="PS50112"/>
    </source>
</evidence>
<dbReference type="InterPro" id="IPR035965">
    <property type="entry name" value="PAS-like_dom_sf"/>
</dbReference>
<dbReference type="NCBIfam" id="TIGR00229">
    <property type="entry name" value="sensory_box"/>
    <property type="match status" value="1"/>
</dbReference>
<comment type="caution">
    <text evidence="8">The sequence shown here is derived from an EMBL/GenBank/DDBJ whole genome shotgun (WGS) entry which is preliminary data.</text>
</comment>
<dbReference type="PANTHER" id="PTHR45138">
    <property type="entry name" value="REGULATORY COMPONENTS OF SENSORY TRANSDUCTION SYSTEM"/>
    <property type="match status" value="1"/>
</dbReference>
<dbReference type="InterPro" id="IPR029787">
    <property type="entry name" value="Nucleotide_cyclase"/>
</dbReference>
<dbReference type="Gene3D" id="3.30.450.20">
    <property type="entry name" value="PAS domain"/>
    <property type="match status" value="1"/>
</dbReference>
<evidence type="ECO:0000259" key="6">
    <source>
        <dbReference type="PROSITE" id="PS50113"/>
    </source>
</evidence>
<dbReference type="PROSITE" id="PS50112">
    <property type="entry name" value="PAS"/>
    <property type="match status" value="1"/>
</dbReference>
<evidence type="ECO:0000256" key="3">
    <source>
        <dbReference type="ARBA" id="ARBA00034247"/>
    </source>
</evidence>
<evidence type="ECO:0000259" key="7">
    <source>
        <dbReference type="PROSITE" id="PS50887"/>
    </source>
</evidence>
<dbReference type="InterPro" id="IPR043128">
    <property type="entry name" value="Rev_trsase/Diguanyl_cyclase"/>
</dbReference>
<dbReference type="EC" id="2.7.7.65" evidence="2"/>
<dbReference type="AlphaFoldDB" id="A0A063Y124"/>
<dbReference type="InterPro" id="IPR013656">
    <property type="entry name" value="PAS_4"/>
</dbReference>
<dbReference type="InterPro" id="IPR000700">
    <property type="entry name" value="PAS-assoc_C"/>
</dbReference>
<organism evidence="8 9">
    <name type="scientific">Nitrincola lacisaponensis</name>
    <dbReference type="NCBI Taxonomy" id="267850"/>
    <lineage>
        <taxon>Bacteria</taxon>
        <taxon>Pseudomonadati</taxon>
        <taxon>Pseudomonadota</taxon>
        <taxon>Gammaproteobacteria</taxon>
        <taxon>Oceanospirillales</taxon>
        <taxon>Oceanospirillaceae</taxon>
        <taxon>Nitrincola</taxon>
    </lineage>
</organism>
<dbReference type="Pfam" id="PF08448">
    <property type="entry name" value="PAS_4"/>
    <property type="match status" value="1"/>
</dbReference>
<dbReference type="GO" id="GO:0005886">
    <property type="term" value="C:plasma membrane"/>
    <property type="evidence" value="ECO:0007669"/>
    <property type="project" value="TreeGrafter"/>
</dbReference>
<dbReference type="SUPFAM" id="SSF55785">
    <property type="entry name" value="PYP-like sensor domain (PAS domain)"/>
    <property type="match status" value="1"/>
</dbReference>
<dbReference type="SUPFAM" id="SSF55073">
    <property type="entry name" value="Nucleotide cyclase"/>
    <property type="match status" value="1"/>
</dbReference>
<dbReference type="InterPro" id="IPR000014">
    <property type="entry name" value="PAS"/>
</dbReference>
<dbReference type="Proteomes" id="UP000027318">
    <property type="component" value="Unassembled WGS sequence"/>
</dbReference>
<dbReference type="EMBL" id="JMSZ01000042">
    <property type="protein sequence ID" value="KDE38446.1"/>
    <property type="molecule type" value="Genomic_DNA"/>
</dbReference>
<dbReference type="PROSITE" id="PS50113">
    <property type="entry name" value="PAC"/>
    <property type="match status" value="1"/>
</dbReference>
<dbReference type="STRING" id="267850.ADINL_2901"/>
<dbReference type="SMART" id="SM00267">
    <property type="entry name" value="GGDEF"/>
    <property type="match status" value="1"/>
</dbReference>
<dbReference type="PANTHER" id="PTHR45138:SF9">
    <property type="entry name" value="DIGUANYLATE CYCLASE DGCM-RELATED"/>
    <property type="match status" value="1"/>
</dbReference>
<dbReference type="NCBIfam" id="TIGR00254">
    <property type="entry name" value="GGDEF"/>
    <property type="match status" value="1"/>
</dbReference>
<dbReference type="CDD" id="cd00130">
    <property type="entry name" value="PAS"/>
    <property type="match status" value="1"/>
</dbReference>
<dbReference type="Gene3D" id="3.30.70.270">
    <property type="match status" value="1"/>
</dbReference>
<feature type="transmembrane region" description="Helical" evidence="4">
    <location>
        <begin position="35"/>
        <end position="53"/>
    </location>
</feature>
<evidence type="ECO:0000313" key="8">
    <source>
        <dbReference type="EMBL" id="KDE38446.1"/>
    </source>
</evidence>
<proteinExistence type="predicted"/>
<dbReference type="CDD" id="cd01949">
    <property type="entry name" value="GGDEF"/>
    <property type="match status" value="1"/>
</dbReference>
<dbReference type="GO" id="GO:1902201">
    <property type="term" value="P:negative regulation of bacterial-type flagellum-dependent cell motility"/>
    <property type="evidence" value="ECO:0007669"/>
    <property type="project" value="TreeGrafter"/>
</dbReference>
<dbReference type="PROSITE" id="PS50887">
    <property type="entry name" value="GGDEF"/>
    <property type="match status" value="1"/>
</dbReference>
<dbReference type="FunFam" id="3.30.70.270:FF:000001">
    <property type="entry name" value="Diguanylate cyclase domain protein"/>
    <property type="match status" value="1"/>
</dbReference>
<name>A0A063Y124_9GAMM</name>
<evidence type="ECO:0000313" key="9">
    <source>
        <dbReference type="Proteomes" id="UP000027318"/>
    </source>
</evidence>
<keyword evidence="4" id="KW-1133">Transmembrane helix</keyword>
<keyword evidence="9" id="KW-1185">Reference proteome</keyword>
<keyword evidence="4" id="KW-0472">Membrane</keyword>